<organism evidence="10">
    <name type="scientific">marine sediment metagenome</name>
    <dbReference type="NCBI Taxonomy" id="412755"/>
    <lineage>
        <taxon>unclassified sequences</taxon>
        <taxon>metagenomes</taxon>
        <taxon>ecological metagenomes</taxon>
    </lineage>
</organism>
<feature type="transmembrane region" description="Helical" evidence="8">
    <location>
        <begin position="25"/>
        <end position="41"/>
    </location>
</feature>
<keyword evidence="4 8" id="KW-1133">Transmembrane helix</keyword>
<evidence type="ECO:0000313" key="10">
    <source>
        <dbReference type="EMBL" id="KKO08495.1"/>
    </source>
</evidence>
<dbReference type="GO" id="GO:0016020">
    <property type="term" value="C:membrane"/>
    <property type="evidence" value="ECO:0007669"/>
    <property type="project" value="UniProtKB-SubCell"/>
</dbReference>
<keyword evidence="3 8" id="KW-0812">Transmembrane</keyword>
<dbReference type="InterPro" id="IPR003280">
    <property type="entry name" value="2pore_dom_K_chnl"/>
</dbReference>
<gene>
    <name evidence="10" type="ORF">LCGC14_0044330</name>
</gene>
<comment type="caution">
    <text evidence="10">The sequence shown here is derived from an EMBL/GenBank/DDBJ whole genome shotgun (WGS) entry which is preliminary data.</text>
</comment>
<comment type="subcellular location">
    <subcellularLocation>
        <location evidence="1">Membrane</location>
        <topology evidence="1">Multi-pass membrane protein</topology>
    </subcellularLocation>
</comment>
<dbReference type="EMBL" id="LAZR01000009">
    <property type="protein sequence ID" value="KKO08495.1"/>
    <property type="molecule type" value="Genomic_DNA"/>
</dbReference>
<feature type="domain" description="Potassium channel" evidence="9">
    <location>
        <begin position="35"/>
        <end position="97"/>
    </location>
</feature>
<evidence type="ECO:0000256" key="3">
    <source>
        <dbReference type="ARBA" id="ARBA00022692"/>
    </source>
</evidence>
<evidence type="ECO:0000256" key="1">
    <source>
        <dbReference type="ARBA" id="ARBA00004141"/>
    </source>
</evidence>
<dbReference type="PANTHER" id="PTHR43833:SF9">
    <property type="entry name" value="POTASSIUM CHANNEL PROTEIN YUGO-RELATED"/>
    <property type="match status" value="1"/>
</dbReference>
<evidence type="ECO:0000256" key="4">
    <source>
        <dbReference type="ARBA" id="ARBA00022989"/>
    </source>
</evidence>
<evidence type="ECO:0000259" key="9">
    <source>
        <dbReference type="Pfam" id="PF07885"/>
    </source>
</evidence>
<dbReference type="SUPFAM" id="SSF81324">
    <property type="entry name" value="Voltage-gated potassium channels"/>
    <property type="match status" value="1"/>
</dbReference>
<evidence type="ECO:0000256" key="8">
    <source>
        <dbReference type="SAM" id="Phobius"/>
    </source>
</evidence>
<name>A0A0F9VWL4_9ZZZZ</name>
<evidence type="ECO:0000256" key="2">
    <source>
        <dbReference type="ARBA" id="ARBA00022448"/>
    </source>
</evidence>
<keyword evidence="2" id="KW-0813">Transport</keyword>
<dbReference type="GO" id="GO:0005267">
    <property type="term" value="F:potassium channel activity"/>
    <property type="evidence" value="ECO:0007669"/>
    <property type="project" value="InterPro"/>
</dbReference>
<evidence type="ECO:0000256" key="6">
    <source>
        <dbReference type="ARBA" id="ARBA00023136"/>
    </source>
</evidence>
<feature type="transmembrane region" description="Helical" evidence="8">
    <location>
        <begin position="80"/>
        <end position="101"/>
    </location>
</feature>
<evidence type="ECO:0000256" key="5">
    <source>
        <dbReference type="ARBA" id="ARBA00023065"/>
    </source>
</evidence>
<dbReference type="Gene3D" id="1.10.287.70">
    <property type="match status" value="1"/>
</dbReference>
<keyword evidence="7" id="KW-0407">Ion channel</keyword>
<reference evidence="10" key="1">
    <citation type="journal article" date="2015" name="Nature">
        <title>Complex archaea that bridge the gap between prokaryotes and eukaryotes.</title>
        <authorList>
            <person name="Spang A."/>
            <person name="Saw J.H."/>
            <person name="Jorgensen S.L."/>
            <person name="Zaremba-Niedzwiedzka K."/>
            <person name="Martijn J."/>
            <person name="Lind A.E."/>
            <person name="van Eijk R."/>
            <person name="Schleper C."/>
            <person name="Guy L."/>
            <person name="Ettema T.J."/>
        </authorList>
    </citation>
    <scope>NUCLEOTIDE SEQUENCE</scope>
</reference>
<dbReference type="Pfam" id="PF07885">
    <property type="entry name" value="Ion_trans_2"/>
    <property type="match status" value="1"/>
</dbReference>
<dbReference type="PANTHER" id="PTHR43833">
    <property type="entry name" value="POTASSIUM CHANNEL PROTEIN 2-RELATED-RELATED"/>
    <property type="match status" value="1"/>
</dbReference>
<dbReference type="InterPro" id="IPR050721">
    <property type="entry name" value="Trk_Ktr_HKT_K-transport"/>
</dbReference>
<dbReference type="AlphaFoldDB" id="A0A0F9VWL4"/>
<evidence type="ECO:0000256" key="7">
    <source>
        <dbReference type="ARBA" id="ARBA00023303"/>
    </source>
</evidence>
<sequence>MVLFRLIEIMGARAYQAVAQLDWKVFWLLTAAHMLVTYLGLRLAGEMHLMGISTFIYFYSTTASTIGYGDLSPATELGRVFVSVWLFPGALTFFTVLLAKVSQTSVAYWRKRMDGFGDYSAEKGKTVIIGLHPKATQRVIIDLLAGGLQPRDIILMTTKVPAFDTSELHYVRSEDLVAERDLRRAGVMHAKTVLVFAEEDDTTLTAAMAVSWLVPAARVVAALECDVKARLLGAHTKVVPVVSQSAEVVASEVLDPGISSFFTVLGSASQDVTAFRIQIDIKEITADMAYNAFRSLGMTFLGTIRPGFDTPYLNVPGDTDLTGRPLFYISAERVSPEALTDALRQQKTT</sequence>
<dbReference type="InterPro" id="IPR036291">
    <property type="entry name" value="NAD(P)-bd_dom_sf"/>
</dbReference>
<dbReference type="SUPFAM" id="SSF51735">
    <property type="entry name" value="NAD(P)-binding Rossmann-fold domains"/>
    <property type="match status" value="1"/>
</dbReference>
<keyword evidence="6 8" id="KW-0472">Membrane</keyword>
<protein>
    <recommendedName>
        <fullName evidence="9">Potassium channel domain-containing protein</fullName>
    </recommendedName>
</protein>
<dbReference type="InterPro" id="IPR013099">
    <property type="entry name" value="K_chnl_dom"/>
</dbReference>
<accession>A0A0F9VWL4</accession>
<dbReference type="PRINTS" id="PR01333">
    <property type="entry name" value="2POREKCHANEL"/>
</dbReference>
<keyword evidence="5" id="KW-0406">Ion transport</keyword>
<proteinExistence type="predicted"/>
<dbReference type="Gene3D" id="3.40.50.720">
    <property type="entry name" value="NAD(P)-binding Rossmann-like Domain"/>
    <property type="match status" value="1"/>
</dbReference>